<dbReference type="GO" id="GO:0005524">
    <property type="term" value="F:ATP binding"/>
    <property type="evidence" value="ECO:0007669"/>
    <property type="project" value="UniProtKB-KW"/>
</dbReference>
<evidence type="ECO:0000256" key="4">
    <source>
        <dbReference type="ARBA" id="ARBA00022475"/>
    </source>
</evidence>
<dbReference type="InterPro" id="IPR017871">
    <property type="entry name" value="ABC_transporter-like_CS"/>
</dbReference>
<evidence type="ECO:0000256" key="7">
    <source>
        <dbReference type="ARBA" id="ARBA00022840"/>
    </source>
</evidence>
<evidence type="ECO:0000256" key="3">
    <source>
        <dbReference type="ARBA" id="ARBA00022448"/>
    </source>
</evidence>
<dbReference type="Proteomes" id="UP000294744">
    <property type="component" value="Unassembled WGS sequence"/>
</dbReference>
<feature type="domain" description="ABC transporter" evidence="10">
    <location>
        <begin position="56"/>
        <end position="281"/>
    </location>
</feature>
<keyword evidence="8" id="KW-1278">Translocase</keyword>
<reference evidence="11 12" key="1">
    <citation type="submission" date="2019-03" db="EMBL/GenBank/DDBJ databases">
        <title>Draft genome sequences of novel Actinobacteria.</title>
        <authorList>
            <person name="Sahin N."/>
            <person name="Ay H."/>
            <person name="Saygin H."/>
        </authorList>
    </citation>
    <scope>NUCLEOTIDE SEQUENCE [LARGE SCALE GENOMIC DNA]</scope>
    <source>
        <strain evidence="11 12">16K404</strain>
    </source>
</reference>
<dbReference type="PANTHER" id="PTHR43297">
    <property type="entry name" value="OLIGOPEPTIDE TRANSPORT ATP-BINDING PROTEIN APPD"/>
    <property type="match status" value="1"/>
</dbReference>
<organism evidence="11 12">
    <name type="scientific">Saccharopolyspora aridisoli</name>
    <dbReference type="NCBI Taxonomy" id="2530385"/>
    <lineage>
        <taxon>Bacteria</taxon>
        <taxon>Bacillati</taxon>
        <taxon>Actinomycetota</taxon>
        <taxon>Actinomycetes</taxon>
        <taxon>Pseudonocardiales</taxon>
        <taxon>Pseudonocardiaceae</taxon>
        <taxon>Saccharopolyspora</taxon>
    </lineage>
</organism>
<dbReference type="EMBL" id="SMKV01000013">
    <property type="protein sequence ID" value="TDC92670.1"/>
    <property type="molecule type" value="Genomic_DNA"/>
</dbReference>
<comment type="caution">
    <text evidence="11">The sequence shown here is derived from an EMBL/GenBank/DDBJ whole genome shotgun (WGS) entry which is preliminary data.</text>
</comment>
<dbReference type="InterPro" id="IPR003439">
    <property type="entry name" value="ABC_transporter-like_ATP-bd"/>
</dbReference>
<protein>
    <submittedName>
        <fullName evidence="11">ABC transporter ATP-binding protein</fullName>
    </submittedName>
</protein>
<dbReference type="GO" id="GO:0005886">
    <property type="term" value="C:plasma membrane"/>
    <property type="evidence" value="ECO:0007669"/>
    <property type="project" value="UniProtKB-SubCell"/>
</dbReference>
<dbReference type="PROSITE" id="PS50893">
    <property type="entry name" value="ABC_TRANSPORTER_2"/>
    <property type="match status" value="2"/>
</dbReference>
<dbReference type="PANTHER" id="PTHR43297:SF14">
    <property type="entry name" value="ATPASE AAA-TYPE CORE DOMAIN-CONTAINING PROTEIN"/>
    <property type="match status" value="1"/>
</dbReference>
<evidence type="ECO:0000259" key="10">
    <source>
        <dbReference type="PROSITE" id="PS50893"/>
    </source>
</evidence>
<gene>
    <name evidence="11" type="ORF">E1161_12575</name>
</gene>
<dbReference type="InterPro" id="IPR027417">
    <property type="entry name" value="P-loop_NTPase"/>
</dbReference>
<evidence type="ECO:0000256" key="1">
    <source>
        <dbReference type="ARBA" id="ARBA00004202"/>
    </source>
</evidence>
<dbReference type="OrthoDB" id="3169708at2"/>
<accession>A0A4R4ULV8</accession>
<keyword evidence="3" id="KW-0813">Transport</keyword>
<dbReference type="SUPFAM" id="SSF52540">
    <property type="entry name" value="P-loop containing nucleoside triphosphate hydrolases"/>
    <property type="match status" value="2"/>
</dbReference>
<comment type="subcellular location">
    <subcellularLocation>
        <location evidence="1">Cell membrane</location>
        <topology evidence="1">Peripheral membrane protein</topology>
    </subcellularLocation>
</comment>
<keyword evidence="9" id="KW-0472">Membrane</keyword>
<dbReference type="CDD" id="cd03257">
    <property type="entry name" value="ABC_NikE_OppD_transporters"/>
    <property type="match status" value="2"/>
</dbReference>
<keyword evidence="7 11" id="KW-0067">ATP-binding</keyword>
<dbReference type="GO" id="GO:0016887">
    <property type="term" value="F:ATP hydrolysis activity"/>
    <property type="evidence" value="ECO:0007669"/>
    <property type="project" value="InterPro"/>
</dbReference>
<evidence type="ECO:0000256" key="6">
    <source>
        <dbReference type="ARBA" id="ARBA00022741"/>
    </source>
</evidence>
<name>A0A4R4ULV8_9PSEU</name>
<evidence type="ECO:0000256" key="2">
    <source>
        <dbReference type="ARBA" id="ARBA00005417"/>
    </source>
</evidence>
<dbReference type="InterPro" id="IPR050388">
    <property type="entry name" value="ABC_Ni/Peptide_Import"/>
</dbReference>
<dbReference type="AlphaFoldDB" id="A0A4R4ULV8"/>
<dbReference type="PROSITE" id="PS00211">
    <property type="entry name" value="ABC_TRANSPORTER_1"/>
    <property type="match status" value="2"/>
</dbReference>
<evidence type="ECO:0000256" key="5">
    <source>
        <dbReference type="ARBA" id="ARBA00022519"/>
    </source>
</evidence>
<dbReference type="SMART" id="SM00382">
    <property type="entry name" value="AAA"/>
    <property type="match status" value="2"/>
</dbReference>
<evidence type="ECO:0000313" key="12">
    <source>
        <dbReference type="Proteomes" id="UP000294744"/>
    </source>
</evidence>
<proteinExistence type="inferred from homology"/>
<evidence type="ECO:0000313" key="11">
    <source>
        <dbReference type="EMBL" id="TDC92670.1"/>
    </source>
</evidence>
<keyword evidence="12" id="KW-1185">Reference proteome</keyword>
<keyword evidence="4" id="KW-1003">Cell membrane</keyword>
<dbReference type="Pfam" id="PF00005">
    <property type="entry name" value="ABC_tran"/>
    <property type="match status" value="2"/>
</dbReference>
<comment type="similarity">
    <text evidence="2">Belongs to the ABC transporter superfamily.</text>
</comment>
<keyword evidence="5" id="KW-0997">Cell inner membrane</keyword>
<keyword evidence="6" id="KW-0547">Nucleotide-binding</keyword>
<sequence length="538" mass="56412">MGGDGGPQPHRTVPAAVGGRAARAADHRAVGRGEPAVRPLAPAVRHDLPGGPVTAIDVRNLTVTLGDRELVSNATFSLAGGEITALVGESGSGKTTTALALLGEEPPGAVISGDVGIDGQVGFIPQQPSAALNPVRRIGSVLAEVARLHAPKQQVRHRVLDALRRAQVPDGERFLRRYPHQLSGGQQQRIVLAQALIGDPKLLIADEPTTGQDPVTRSQLAAELRAVAEQGVAILLLTHDLDLVRDLAHQVLLVEGGRVRPSDVDGIGEATAIAPAPPQAADPVLSVRDLTAGHRGTDTLHGVSLQVAPGERLAVLGRSGGGKTTLARCVSGLHRYRSGEVLLGGDRLSPVLRRRSREQLARVQHVFQDARASFSEFTPVLDQVARTAERLRGVPGDQARARAADELAQLGIHGSTARRKPAGLSGGELQRAALVRAVLAEPDVLICDEITSGLDPRRRADLLDVLAKLQHNTGCALLVITHDLAGVAGLAHRVLVLDEGRVVEQGPAAEVLASPRHEVTRSLVTAGAGGRETWRAAN</sequence>
<evidence type="ECO:0000256" key="8">
    <source>
        <dbReference type="ARBA" id="ARBA00022967"/>
    </source>
</evidence>
<dbReference type="InterPro" id="IPR003593">
    <property type="entry name" value="AAA+_ATPase"/>
</dbReference>
<feature type="domain" description="ABC transporter" evidence="10">
    <location>
        <begin position="285"/>
        <end position="524"/>
    </location>
</feature>
<dbReference type="Gene3D" id="3.40.50.300">
    <property type="entry name" value="P-loop containing nucleotide triphosphate hydrolases"/>
    <property type="match status" value="2"/>
</dbReference>
<evidence type="ECO:0000256" key="9">
    <source>
        <dbReference type="ARBA" id="ARBA00023136"/>
    </source>
</evidence>